<comment type="caution">
    <text evidence="1">The sequence shown here is derived from an EMBL/GenBank/DDBJ whole genome shotgun (WGS) entry which is preliminary data.</text>
</comment>
<reference evidence="1 2" key="1">
    <citation type="submission" date="2015-03" db="EMBL/GenBank/DDBJ databases">
        <authorList>
            <person name="Hassan Y.I."/>
            <person name="Lepp D."/>
            <person name="Li X.-Z."/>
            <person name="Zhou T."/>
        </authorList>
    </citation>
    <scope>NUCLEOTIDE SEQUENCE [LARGE SCALE GENOMIC DNA]</scope>
    <source>
        <strain evidence="1 2">BD-c194</strain>
    </source>
</reference>
<sequence>MTPRELSVRLTGARRRLVREHDERMELAWTMARLNAYAPEKARQFVKLESLFHREDKRPQRQSWETQAAILASW</sequence>
<accession>A0A0F5FVZ8</accession>
<name>A0A0F5FVZ8_9HYPH</name>
<dbReference type="RefSeq" id="WP_046107957.1">
    <property type="nucleotide sequence ID" value="NZ_JZEX01000081.1"/>
</dbReference>
<evidence type="ECO:0000313" key="2">
    <source>
        <dbReference type="Proteomes" id="UP000033632"/>
    </source>
</evidence>
<dbReference type="EMBL" id="JZEX01000081">
    <property type="protein sequence ID" value="KKB12367.1"/>
    <property type="molecule type" value="Genomic_DNA"/>
</dbReference>
<dbReference type="Proteomes" id="UP000033632">
    <property type="component" value="Unassembled WGS sequence"/>
</dbReference>
<evidence type="ECO:0000313" key="1">
    <source>
        <dbReference type="EMBL" id="KKB12367.1"/>
    </source>
</evidence>
<protein>
    <recommendedName>
        <fullName evidence="3">Transposase</fullName>
    </recommendedName>
</protein>
<gene>
    <name evidence="1" type="ORF">VE25_07365</name>
</gene>
<evidence type="ECO:0008006" key="3">
    <source>
        <dbReference type="Google" id="ProtNLM"/>
    </source>
</evidence>
<organism evidence="1 2">
    <name type="scientific">Devosia geojensis</name>
    <dbReference type="NCBI Taxonomy" id="443610"/>
    <lineage>
        <taxon>Bacteria</taxon>
        <taxon>Pseudomonadati</taxon>
        <taxon>Pseudomonadota</taxon>
        <taxon>Alphaproteobacteria</taxon>
        <taxon>Hyphomicrobiales</taxon>
        <taxon>Devosiaceae</taxon>
        <taxon>Devosia</taxon>
    </lineage>
</organism>
<dbReference type="PATRIC" id="fig|443610.3.peg.4040"/>
<dbReference type="AlphaFoldDB" id="A0A0F5FVZ8"/>
<proteinExistence type="predicted"/>
<keyword evidence="2" id="KW-1185">Reference proteome</keyword>